<organism evidence="1 2">
    <name type="scientific">Tanacetum coccineum</name>
    <dbReference type="NCBI Taxonomy" id="301880"/>
    <lineage>
        <taxon>Eukaryota</taxon>
        <taxon>Viridiplantae</taxon>
        <taxon>Streptophyta</taxon>
        <taxon>Embryophyta</taxon>
        <taxon>Tracheophyta</taxon>
        <taxon>Spermatophyta</taxon>
        <taxon>Magnoliopsida</taxon>
        <taxon>eudicotyledons</taxon>
        <taxon>Gunneridae</taxon>
        <taxon>Pentapetalae</taxon>
        <taxon>asterids</taxon>
        <taxon>campanulids</taxon>
        <taxon>Asterales</taxon>
        <taxon>Asteraceae</taxon>
        <taxon>Asteroideae</taxon>
        <taxon>Anthemideae</taxon>
        <taxon>Anthemidinae</taxon>
        <taxon>Tanacetum</taxon>
    </lineage>
</organism>
<gene>
    <name evidence="1" type="ORF">Tco_0893682</name>
</gene>
<dbReference type="EMBL" id="BQNB010014079">
    <property type="protein sequence ID" value="GJT23745.1"/>
    <property type="molecule type" value="Genomic_DNA"/>
</dbReference>
<proteinExistence type="predicted"/>
<name>A0ABQ5C9M1_9ASTR</name>
<reference evidence="1" key="2">
    <citation type="submission" date="2022-01" db="EMBL/GenBank/DDBJ databases">
        <authorList>
            <person name="Yamashiro T."/>
            <person name="Shiraishi A."/>
            <person name="Satake H."/>
            <person name="Nakayama K."/>
        </authorList>
    </citation>
    <scope>NUCLEOTIDE SEQUENCE</scope>
</reference>
<sequence>MKVLDVSGKASRSKGESGSPTILCRVANSLTVTTLYSTRSNMMPLILVAVRKISSIRLLVVCPSSVCSNHFNPLALLLVIVGSVVLQVIKAVTDAEKYT</sequence>
<keyword evidence="2" id="KW-1185">Reference proteome</keyword>
<comment type="caution">
    <text evidence="1">The sequence shown here is derived from an EMBL/GenBank/DDBJ whole genome shotgun (WGS) entry which is preliminary data.</text>
</comment>
<reference evidence="1" key="1">
    <citation type="journal article" date="2022" name="Int. J. Mol. Sci.">
        <title>Draft Genome of Tanacetum Coccineum: Genomic Comparison of Closely Related Tanacetum-Family Plants.</title>
        <authorList>
            <person name="Yamashiro T."/>
            <person name="Shiraishi A."/>
            <person name="Nakayama K."/>
            <person name="Satake H."/>
        </authorList>
    </citation>
    <scope>NUCLEOTIDE SEQUENCE</scope>
</reference>
<dbReference type="Proteomes" id="UP001151760">
    <property type="component" value="Unassembled WGS sequence"/>
</dbReference>
<protein>
    <submittedName>
        <fullName evidence="1">Uncharacterized protein</fullName>
    </submittedName>
</protein>
<evidence type="ECO:0000313" key="1">
    <source>
        <dbReference type="EMBL" id="GJT23745.1"/>
    </source>
</evidence>
<feature type="non-terminal residue" evidence="1">
    <location>
        <position position="99"/>
    </location>
</feature>
<accession>A0ABQ5C9M1</accession>
<evidence type="ECO:0000313" key="2">
    <source>
        <dbReference type="Proteomes" id="UP001151760"/>
    </source>
</evidence>